<organism evidence="1 2">
    <name type="scientific">Plakobranchus ocellatus</name>
    <dbReference type="NCBI Taxonomy" id="259542"/>
    <lineage>
        <taxon>Eukaryota</taxon>
        <taxon>Metazoa</taxon>
        <taxon>Spiralia</taxon>
        <taxon>Lophotrochozoa</taxon>
        <taxon>Mollusca</taxon>
        <taxon>Gastropoda</taxon>
        <taxon>Heterobranchia</taxon>
        <taxon>Euthyneura</taxon>
        <taxon>Panpulmonata</taxon>
        <taxon>Sacoglossa</taxon>
        <taxon>Placobranchoidea</taxon>
        <taxon>Plakobranchidae</taxon>
        <taxon>Plakobranchus</taxon>
    </lineage>
</organism>
<name>A0AAV4D4L7_9GAST</name>
<dbReference type="EMBL" id="BLXT01007370">
    <property type="protein sequence ID" value="GFO39035.1"/>
    <property type="molecule type" value="Genomic_DNA"/>
</dbReference>
<gene>
    <name evidence="1" type="ORF">PoB_006554000</name>
</gene>
<proteinExistence type="predicted"/>
<evidence type="ECO:0000313" key="1">
    <source>
        <dbReference type="EMBL" id="GFO39035.1"/>
    </source>
</evidence>
<dbReference type="AlphaFoldDB" id="A0AAV4D4L7"/>
<reference evidence="1 2" key="1">
    <citation type="journal article" date="2021" name="Elife">
        <title>Chloroplast acquisition without the gene transfer in kleptoplastic sea slugs, Plakobranchus ocellatus.</title>
        <authorList>
            <person name="Maeda T."/>
            <person name="Takahashi S."/>
            <person name="Yoshida T."/>
            <person name="Shimamura S."/>
            <person name="Takaki Y."/>
            <person name="Nagai Y."/>
            <person name="Toyoda A."/>
            <person name="Suzuki Y."/>
            <person name="Arimoto A."/>
            <person name="Ishii H."/>
            <person name="Satoh N."/>
            <person name="Nishiyama T."/>
            <person name="Hasebe M."/>
            <person name="Maruyama T."/>
            <person name="Minagawa J."/>
            <person name="Obokata J."/>
            <person name="Shigenobu S."/>
        </authorList>
    </citation>
    <scope>NUCLEOTIDE SEQUENCE [LARGE SCALE GENOMIC DNA]</scope>
</reference>
<accession>A0AAV4D4L7</accession>
<sequence length="127" mass="14078">MKKIKSFVNGGALMQKVRLLKHIGINGKERPGNCYRNSVNRISGDGSKKDLAAKGTYGAGTKGVEARKFLAITQDSRGRLKAAFDGCHNVRLSVRLFHFHEYGINIALEIRNRTANFSLPAQNCFIQ</sequence>
<keyword evidence="2" id="KW-1185">Reference proteome</keyword>
<protein>
    <submittedName>
        <fullName evidence="1">Uncharacterized protein</fullName>
    </submittedName>
</protein>
<dbReference type="Proteomes" id="UP000735302">
    <property type="component" value="Unassembled WGS sequence"/>
</dbReference>
<evidence type="ECO:0000313" key="2">
    <source>
        <dbReference type="Proteomes" id="UP000735302"/>
    </source>
</evidence>
<comment type="caution">
    <text evidence="1">The sequence shown here is derived from an EMBL/GenBank/DDBJ whole genome shotgun (WGS) entry which is preliminary data.</text>
</comment>